<evidence type="ECO:0000313" key="2">
    <source>
        <dbReference type="EMBL" id="TQM14725.1"/>
    </source>
</evidence>
<dbReference type="EMBL" id="VFPA01000001">
    <property type="protein sequence ID" value="TQM14725.1"/>
    <property type="molecule type" value="Genomic_DNA"/>
</dbReference>
<reference evidence="2 3" key="1">
    <citation type="submission" date="2019-06" db="EMBL/GenBank/DDBJ databases">
        <title>Sequencing the genomes of 1000 actinobacteria strains.</title>
        <authorList>
            <person name="Klenk H.-P."/>
        </authorList>
    </citation>
    <scope>NUCLEOTIDE SEQUENCE [LARGE SCALE GENOMIC DNA]</scope>
    <source>
        <strain evidence="2 3">DSM 45301</strain>
    </source>
</reference>
<dbReference type="RefSeq" id="WP_170231218.1">
    <property type="nucleotide sequence ID" value="NZ_VFPA01000001.1"/>
</dbReference>
<evidence type="ECO:0000313" key="3">
    <source>
        <dbReference type="Proteomes" id="UP000315677"/>
    </source>
</evidence>
<name>A0A543DZH4_9PSEU</name>
<sequence>MTIDINSPFRGSAAVAAGVLTPGVLRGPRFRRLYPDIYVAARRELDLVLWSLAAYLLVEGRGVLAGWSAAELLGASCGPLGAPATVLMFPGRQRGRCPGLAVRRGTVDPDETTWRRGCRITRPVRTAFDLARWAPTLVEKVVAVDALAYRHRFAIDAVRQLAGRYLGVYGGAELPRVCALANRLSESPMETRIRLALVLGGLPVPVVQHRVVGSAAPTGSTWPTRRCCSRSSTTAPSTSTPSARAATWNGRRC</sequence>
<feature type="compositionally biased region" description="Low complexity" evidence="1">
    <location>
        <begin position="220"/>
        <end position="253"/>
    </location>
</feature>
<accession>A0A543DZH4</accession>
<gene>
    <name evidence="2" type="ORF">FB558_1499</name>
</gene>
<dbReference type="AlphaFoldDB" id="A0A543DZH4"/>
<evidence type="ECO:0000256" key="1">
    <source>
        <dbReference type="SAM" id="MobiDB-lite"/>
    </source>
</evidence>
<dbReference type="Proteomes" id="UP000315677">
    <property type="component" value="Unassembled WGS sequence"/>
</dbReference>
<organism evidence="2 3">
    <name type="scientific">Pseudonocardia kunmingensis</name>
    <dbReference type="NCBI Taxonomy" id="630975"/>
    <lineage>
        <taxon>Bacteria</taxon>
        <taxon>Bacillati</taxon>
        <taxon>Actinomycetota</taxon>
        <taxon>Actinomycetes</taxon>
        <taxon>Pseudonocardiales</taxon>
        <taxon>Pseudonocardiaceae</taxon>
        <taxon>Pseudonocardia</taxon>
    </lineage>
</organism>
<evidence type="ECO:0008006" key="4">
    <source>
        <dbReference type="Google" id="ProtNLM"/>
    </source>
</evidence>
<proteinExistence type="predicted"/>
<feature type="region of interest" description="Disordered" evidence="1">
    <location>
        <begin position="216"/>
        <end position="253"/>
    </location>
</feature>
<keyword evidence="3" id="KW-1185">Reference proteome</keyword>
<comment type="caution">
    <text evidence="2">The sequence shown here is derived from an EMBL/GenBank/DDBJ whole genome shotgun (WGS) entry which is preliminary data.</text>
</comment>
<protein>
    <recommendedName>
        <fullName evidence="4">Transcriptional regulator with AbiEi antitoxin domain of type IV toxin-antitoxin system</fullName>
    </recommendedName>
</protein>